<proteinExistence type="predicted"/>
<sequence length="357" mass="37448">DDHELLVVAAERPDALVEQHLAAGRDEVRGEPAVLEHVVAQRLQVRAPQQPAHPGAAPCRRRQRPGDGRPVVRELLVAVATPAQEQHLVAGPGRRQSFGEGGVVGGAVHAQAHRVALGPGPQARGRVAALVGGEEPVLGAGLPARGVAAQRRAQPRQQLLAVRGVDERRRSGGPAGRPVVVGLLVGVARVEDSAQGDRRHPPRVVAGEPVEQHGVVPPVVADQDPRRVGAARGQTRQRGALVGQTPAHQPPGEEPPPGHQRRARGVVVVPQRAQQRAGEPHRQGGQVEHLGVGVVGRHRQQPLHAQQRPAVPGATGEQGGQPAPQPPQGRDPQDAVDVVDDPESRPMATHDVAAGAR</sequence>
<accession>A0A6J4NXF1</accession>
<feature type="compositionally biased region" description="Pro residues" evidence="1">
    <location>
        <begin position="248"/>
        <end position="258"/>
    </location>
</feature>
<protein>
    <submittedName>
        <fullName evidence="2">Uncharacterized protein</fullName>
    </submittedName>
</protein>
<organism evidence="2">
    <name type="scientific">uncultured Nocardioides sp</name>
    <dbReference type="NCBI Taxonomy" id="198441"/>
    <lineage>
        <taxon>Bacteria</taxon>
        <taxon>Bacillati</taxon>
        <taxon>Actinomycetota</taxon>
        <taxon>Actinomycetes</taxon>
        <taxon>Propionibacteriales</taxon>
        <taxon>Nocardioidaceae</taxon>
        <taxon>Nocardioides</taxon>
        <taxon>environmental samples</taxon>
    </lineage>
</organism>
<name>A0A6J4NXF1_9ACTN</name>
<feature type="region of interest" description="Disordered" evidence="1">
    <location>
        <begin position="192"/>
        <end position="357"/>
    </location>
</feature>
<evidence type="ECO:0000313" key="2">
    <source>
        <dbReference type="EMBL" id="CAA9395169.1"/>
    </source>
</evidence>
<dbReference type="EMBL" id="CADCUM010000100">
    <property type="protein sequence ID" value="CAA9395169.1"/>
    <property type="molecule type" value="Genomic_DNA"/>
</dbReference>
<feature type="region of interest" description="Disordered" evidence="1">
    <location>
        <begin position="46"/>
        <end position="68"/>
    </location>
</feature>
<gene>
    <name evidence="2" type="ORF">AVDCRST_MAG32-2585</name>
</gene>
<dbReference type="AlphaFoldDB" id="A0A6J4NXF1"/>
<feature type="compositionally biased region" description="Low complexity" evidence="1">
    <location>
        <begin position="47"/>
        <end position="58"/>
    </location>
</feature>
<feature type="non-terminal residue" evidence="2">
    <location>
        <position position="1"/>
    </location>
</feature>
<feature type="compositionally biased region" description="Low complexity" evidence="1">
    <location>
        <begin position="265"/>
        <end position="277"/>
    </location>
</feature>
<reference evidence="2" key="1">
    <citation type="submission" date="2020-02" db="EMBL/GenBank/DDBJ databases">
        <authorList>
            <person name="Meier V. D."/>
        </authorList>
    </citation>
    <scope>NUCLEOTIDE SEQUENCE</scope>
    <source>
        <strain evidence="2">AVDCRST_MAG32</strain>
    </source>
</reference>
<evidence type="ECO:0000256" key="1">
    <source>
        <dbReference type="SAM" id="MobiDB-lite"/>
    </source>
</evidence>